<evidence type="ECO:0000256" key="2">
    <source>
        <dbReference type="ARBA" id="ARBA00004749"/>
    </source>
</evidence>
<keyword evidence="5" id="KW-0809">Transit peptide</keyword>
<evidence type="ECO:0000313" key="12">
    <source>
        <dbReference type="Proteomes" id="UP001430848"/>
    </source>
</evidence>
<feature type="domain" description="COQ9 C-terminal" evidence="10">
    <location>
        <begin position="212"/>
        <end position="282"/>
    </location>
</feature>
<comment type="pathway">
    <text evidence="2 8">Cofactor biosynthesis; ubiquinone biosynthesis.</text>
</comment>
<comment type="similarity">
    <text evidence="3 8">Belongs to the COQ9 family.</text>
</comment>
<evidence type="ECO:0000313" key="11">
    <source>
        <dbReference type="EMBL" id="KAK7727830.1"/>
    </source>
</evidence>
<dbReference type="InterPro" id="IPR012762">
    <property type="entry name" value="Ubiq_biosynth_COQ9"/>
</dbReference>
<dbReference type="Proteomes" id="UP001430848">
    <property type="component" value="Unassembled WGS sequence"/>
</dbReference>
<evidence type="ECO:0000256" key="7">
    <source>
        <dbReference type="ARBA" id="ARBA00023128"/>
    </source>
</evidence>
<name>A0ABR1P6R2_DIAER</name>
<evidence type="ECO:0000256" key="3">
    <source>
        <dbReference type="ARBA" id="ARBA00010766"/>
    </source>
</evidence>
<feature type="region of interest" description="Disordered" evidence="9">
    <location>
        <begin position="69"/>
        <end position="93"/>
    </location>
</feature>
<dbReference type="PANTHER" id="PTHR21427">
    <property type="entry name" value="UBIQUINONE BIOSYNTHESIS PROTEIN COQ9, MITOCHONDRIAL"/>
    <property type="match status" value="1"/>
</dbReference>
<evidence type="ECO:0000256" key="9">
    <source>
        <dbReference type="SAM" id="MobiDB-lite"/>
    </source>
</evidence>
<keyword evidence="7 8" id="KW-0496">Mitochondrion</keyword>
<organism evidence="11 12">
    <name type="scientific">Diaporthe eres</name>
    <name type="common">Phomopsis oblonga</name>
    <dbReference type="NCBI Taxonomy" id="83184"/>
    <lineage>
        <taxon>Eukaryota</taxon>
        <taxon>Fungi</taxon>
        <taxon>Dikarya</taxon>
        <taxon>Ascomycota</taxon>
        <taxon>Pezizomycotina</taxon>
        <taxon>Sordariomycetes</taxon>
        <taxon>Sordariomycetidae</taxon>
        <taxon>Diaporthales</taxon>
        <taxon>Diaporthaceae</taxon>
        <taxon>Diaporthe</taxon>
        <taxon>Diaporthe eres species complex</taxon>
    </lineage>
</organism>
<dbReference type="Gene3D" id="1.10.357.10">
    <property type="entry name" value="Tetracycline Repressor, domain 2"/>
    <property type="match status" value="1"/>
</dbReference>
<comment type="function">
    <text evidence="8">Membrane-associated protein that warps the membrane surface to access and bind aromatic isoprenes with high specificity, including ubiquinone (CoQ) isoprene intermediates and presents them directly to Coq7, therefore facilitating the Coq7-mediated hydroxylase step. Participates in the biosynthesis of coenzyme Q, also named ubiquinone, an essential lipid-soluble electron transporter for aerobic cellular respiration.</text>
</comment>
<protein>
    <recommendedName>
        <fullName evidence="8">Ubiquinone biosynthesis protein</fullName>
    </recommendedName>
</protein>
<dbReference type="PANTHER" id="PTHR21427:SF19">
    <property type="entry name" value="UBIQUINONE BIOSYNTHESIS PROTEIN COQ9, MITOCHONDRIAL"/>
    <property type="match status" value="1"/>
</dbReference>
<evidence type="ECO:0000256" key="5">
    <source>
        <dbReference type="ARBA" id="ARBA00022946"/>
    </source>
</evidence>
<evidence type="ECO:0000256" key="1">
    <source>
        <dbReference type="ARBA" id="ARBA00004173"/>
    </source>
</evidence>
<evidence type="ECO:0000256" key="8">
    <source>
        <dbReference type="RuleBase" id="RU366063"/>
    </source>
</evidence>
<feature type="compositionally biased region" description="Polar residues" evidence="9">
    <location>
        <begin position="79"/>
        <end position="88"/>
    </location>
</feature>
<keyword evidence="11" id="KW-0830">Ubiquinone</keyword>
<keyword evidence="12" id="KW-1185">Reference proteome</keyword>
<sequence>MWDDLLAANAHHLPEKGPLNIAINHASNRPQAHVLRDSIPHTTDPYSRAATGGALRILSGWCRPDPSKVLRPSHHATNHSRNSTTGNPVKTPPLAWEPVASPRAILAAAYAHIPQHGFTQKTLALGARDAGYLDISTNLLADGVFTLVQWHLVSQREALAGKARAMFEGDEAQGLGLAAKVQLLTWERLMGNRHVIGKLQEALAIMAQPSYVPASLAELAKLSDEIWFLVGDTAVDPSWYTKRASLSAIYASTELFMTTDHSSGFQETRKFLQRRLAETHELGGTLRSIGTWVGFTASAGLNVLRSKGLRI</sequence>
<evidence type="ECO:0000256" key="4">
    <source>
        <dbReference type="ARBA" id="ARBA00022688"/>
    </source>
</evidence>
<dbReference type="NCBIfam" id="TIGR02396">
    <property type="entry name" value="diverge_rpsU"/>
    <property type="match status" value="1"/>
</dbReference>
<dbReference type="InterPro" id="IPR013718">
    <property type="entry name" value="COQ9_C"/>
</dbReference>
<dbReference type="Pfam" id="PF08511">
    <property type="entry name" value="COQ9"/>
    <property type="match status" value="1"/>
</dbReference>
<keyword evidence="6 8" id="KW-0446">Lipid-binding</keyword>
<gene>
    <name evidence="11" type="primary">COQ9</name>
    <name evidence="11" type="ORF">SLS63_006905</name>
</gene>
<evidence type="ECO:0000256" key="6">
    <source>
        <dbReference type="ARBA" id="ARBA00023121"/>
    </source>
</evidence>
<keyword evidence="4 8" id="KW-0831">Ubiquinone biosynthesis</keyword>
<proteinExistence type="inferred from homology"/>
<evidence type="ECO:0000259" key="10">
    <source>
        <dbReference type="Pfam" id="PF08511"/>
    </source>
</evidence>
<reference evidence="11 12" key="1">
    <citation type="submission" date="2024-02" db="EMBL/GenBank/DDBJ databases">
        <title>De novo assembly and annotation of 12 fungi associated with fruit tree decline syndrome in Ontario, Canada.</title>
        <authorList>
            <person name="Sulman M."/>
            <person name="Ellouze W."/>
            <person name="Ilyukhin E."/>
        </authorList>
    </citation>
    <scope>NUCLEOTIDE SEQUENCE [LARGE SCALE GENOMIC DNA]</scope>
    <source>
        <strain evidence="11 12">M169</strain>
    </source>
</reference>
<comment type="caution">
    <text evidence="11">The sequence shown here is derived from an EMBL/GenBank/DDBJ whole genome shotgun (WGS) entry which is preliminary data.</text>
</comment>
<comment type="subcellular location">
    <subcellularLocation>
        <location evidence="1 8">Mitochondrion</location>
    </subcellularLocation>
</comment>
<dbReference type="EMBL" id="JAKNSF020000036">
    <property type="protein sequence ID" value="KAK7727830.1"/>
    <property type="molecule type" value="Genomic_DNA"/>
</dbReference>
<accession>A0ABR1P6R2</accession>